<name>A0A948TL91_9BACT</name>
<evidence type="ECO:0000256" key="15">
    <source>
        <dbReference type="SAM" id="MobiDB-lite"/>
    </source>
</evidence>
<evidence type="ECO:0000313" key="20">
    <source>
        <dbReference type="EMBL" id="MBU3855382.1"/>
    </source>
</evidence>
<dbReference type="InterPro" id="IPR049712">
    <property type="entry name" value="Poly_export"/>
</dbReference>
<reference evidence="20" key="2">
    <citation type="submission" date="2021-04" db="EMBL/GenBank/DDBJ databases">
        <authorList>
            <person name="Gilroy R."/>
        </authorList>
    </citation>
    <scope>NUCLEOTIDE SEQUENCE</scope>
    <source>
        <strain evidence="20">8470</strain>
    </source>
</reference>
<evidence type="ECO:0000259" key="19">
    <source>
        <dbReference type="Pfam" id="PF22461"/>
    </source>
</evidence>
<proteinExistence type="inferred from homology"/>
<keyword evidence="12" id="KW-0564">Palmitate</keyword>
<dbReference type="Pfam" id="PF22461">
    <property type="entry name" value="SLBB_2"/>
    <property type="match status" value="1"/>
</dbReference>
<dbReference type="GO" id="GO:0046930">
    <property type="term" value="C:pore complex"/>
    <property type="evidence" value="ECO:0007669"/>
    <property type="project" value="UniProtKB-KW"/>
</dbReference>
<evidence type="ECO:0000256" key="2">
    <source>
        <dbReference type="ARBA" id="ARBA00009450"/>
    </source>
</evidence>
<dbReference type="InterPro" id="IPR019554">
    <property type="entry name" value="Soluble_ligand-bd"/>
</dbReference>
<gene>
    <name evidence="20" type="ORF">H9928_02280</name>
</gene>
<dbReference type="PANTHER" id="PTHR33619:SF3">
    <property type="entry name" value="POLYSACCHARIDE EXPORT PROTEIN GFCE-RELATED"/>
    <property type="match status" value="1"/>
</dbReference>
<dbReference type="Proteomes" id="UP000784286">
    <property type="component" value="Unassembled WGS sequence"/>
</dbReference>
<keyword evidence="6" id="KW-0812">Transmembrane</keyword>
<dbReference type="GO" id="GO:0009279">
    <property type="term" value="C:cell outer membrane"/>
    <property type="evidence" value="ECO:0007669"/>
    <property type="project" value="UniProtKB-SubCell"/>
</dbReference>
<evidence type="ECO:0000256" key="13">
    <source>
        <dbReference type="ARBA" id="ARBA00023237"/>
    </source>
</evidence>
<evidence type="ECO:0000256" key="14">
    <source>
        <dbReference type="ARBA" id="ARBA00023288"/>
    </source>
</evidence>
<dbReference type="Gene3D" id="3.10.560.10">
    <property type="entry name" value="Outer membrane lipoprotein wza domain like"/>
    <property type="match status" value="6"/>
</dbReference>
<sequence>MRKQLIGITFFLLSCGIVGVTAQTSSMTDSQVIEYVKQGLQQGKDQQTIALELLSQGATQEQLLRLKSQYSSSTSAAESSSSSDEGASESELDTERTRKINEGKTAALTGSNASDKNPNDFLLSDEMKGTMERRAALKKATVSEDDVFGRNIFNIDKLTFEPNNNMATPANYCLGPGDEVIIDIWGASQTTIKKEISPDGYINIPNLGPVYLNNMTVDEARRVLKEELKKIYADSANNIQVTLGNIRTIQVNVMGEVVAPGSYVLSSFSTVFHALYVSGGVSDIGSLRNVKVSRAGKQVATLDVYDYIMQGRIEDDIRLQDGDVVIVPAYDELVKIKGRVKRPMFYEMKKGETVATLLKYAGGFSADAYKKTVSVVRQNGREYSVATVDETDFSVFRTQDGDVVTVDSILNRYANRLEVRGAVYHPGIYELSGSLNTVRQLVEKADGLLGDAFVGRAVLYRERENLTKEVKSVDILGILEGSSPDIPLQKNDILYIPSIHDLQDLGKVKIFGEVNKPGEYTYADNMSLEDLVITAGGLKESASLVRVDVARRIRDPHSTAESETIGQNFTFRLKDGFVVDGQAGFVLQPYDQVFVRRSPSYNEQQIVTVKGEVLYAGEYNLDSKDQRLSSIISRAGGVSQFAYVRGTKLLRVANQDELDRMKDVIEMIKKEIGAGMVSILGLKVDSIFSVGIDLEKALANPGGDADIVLREGDMIVVPEYVNTVKVNGAVMMPNTVSFISGENVNYYLSQAGGYSNNAKKKQKFIIYMNGQVAKVKGSGKKQIEPGCEIVVPGKTRSFNLATMMSNATSFASLATMIASLAVMFKN</sequence>
<dbReference type="Pfam" id="PF02563">
    <property type="entry name" value="Poly_export"/>
    <property type="match status" value="1"/>
</dbReference>
<evidence type="ECO:0000256" key="4">
    <source>
        <dbReference type="ARBA" id="ARBA00022452"/>
    </source>
</evidence>
<keyword evidence="14" id="KW-0449">Lipoprotein</keyword>
<keyword evidence="3" id="KW-0813">Transport</keyword>
<protein>
    <submittedName>
        <fullName evidence="20">SLBB domain-containing protein</fullName>
    </submittedName>
</protein>
<dbReference type="InterPro" id="IPR054765">
    <property type="entry name" value="SLBB_dom"/>
</dbReference>
<comment type="caution">
    <text evidence="20">The sequence shown here is derived from an EMBL/GenBank/DDBJ whole genome shotgun (WGS) entry which is preliminary data.</text>
</comment>
<dbReference type="Pfam" id="PF10531">
    <property type="entry name" value="SLBB"/>
    <property type="match status" value="2"/>
</dbReference>
<feature type="domain" description="Polysaccharide export protein N-terminal" evidence="17">
    <location>
        <begin position="168"/>
        <end position="240"/>
    </location>
</feature>
<keyword evidence="10" id="KW-0626">Porin</keyword>
<keyword evidence="8" id="KW-0625">Polysaccharide transport</keyword>
<feature type="domain" description="Soluble ligand binding" evidence="18">
    <location>
        <begin position="507"/>
        <end position="554"/>
    </location>
</feature>
<evidence type="ECO:0000256" key="8">
    <source>
        <dbReference type="ARBA" id="ARBA00023047"/>
    </source>
</evidence>
<dbReference type="EMBL" id="JAHLFJ010000024">
    <property type="protein sequence ID" value="MBU3855382.1"/>
    <property type="molecule type" value="Genomic_DNA"/>
</dbReference>
<feature type="compositionally biased region" description="Basic and acidic residues" evidence="15">
    <location>
        <begin position="93"/>
        <end position="102"/>
    </location>
</feature>
<evidence type="ECO:0000313" key="21">
    <source>
        <dbReference type="Proteomes" id="UP000784286"/>
    </source>
</evidence>
<reference evidence="20" key="1">
    <citation type="journal article" date="2021" name="PeerJ">
        <title>Extensive microbial diversity within the chicken gut microbiome revealed by metagenomics and culture.</title>
        <authorList>
            <person name="Gilroy R."/>
            <person name="Ravi A."/>
            <person name="Getino M."/>
            <person name="Pursley I."/>
            <person name="Horton D.L."/>
            <person name="Alikhan N.F."/>
            <person name="Baker D."/>
            <person name="Gharbi K."/>
            <person name="Hall N."/>
            <person name="Watson M."/>
            <person name="Adriaenssens E.M."/>
            <person name="Foster-Nyarko E."/>
            <person name="Jarju S."/>
            <person name="Secka A."/>
            <person name="Antonio M."/>
            <person name="Oren A."/>
            <person name="Chaudhuri R.R."/>
            <person name="La Ragione R."/>
            <person name="Hildebrand F."/>
            <person name="Pallen M.J."/>
        </authorList>
    </citation>
    <scope>NUCLEOTIDE SEQUENCE</scope>
    <source>
        <strain evidence="20">8470</strain>
    </source>
</reference>
<evidence type="ECO:0000256" key="1">
    <source>
        <dbReference type="ARBA" id="ARBA00004571"/>
    </source>
</evidence>
<evidence type="ECO:0000256" key="11">
    <source>
        <dbReference type="ARBA" id="ARBA00023136"/>
    </source>
</evidence>
<feature type="domain" description="SLBB" evidence="19">
    <location>
        <begin position="250"/>
        <end position="327"/>
    </location>
</feature>
<keyword evidence="7 16" id="KW-0732">Signal</keyword>
<evidence type="ECO:0000256" key="12">
    <source>
        <dbReference type="ARBA" id="ARBA00023139"/>
    </source>
</evidence>
<evidence type="ECO:0000259" key="18">
    <source>
        <dbReference type="Pfam" id="PF10531"/>
    </source>
</evidence>
<evidence type="ECO:0000256" key="5">
    <source>
        <dbReference type="ARBA" id="ARBA00022597"/>
    </source>
</evidence>
<organism evidence="20 21">
    <name type="scientific">Candidatus Phocaeicola excrementipullorum</name>
    <dbReference type="NCBI Taxonomy" id="2838731"/>
    <lineage>
        <taxon>Bacteria</taxon>
        <taxon>Pseudomonadati</taxon>
        <taxon>Bacteroidota</taxon>
        <taxon>Bacteroidia</taxon>
        <taxon>Bacteroidales</taxon>
        <taxon>Bacteroidaceae</taxon>
        <taxon>Phocaeicola</taxon>
    </lineage>
</organism>
<dbReference type="InterPro" id="IPR003715">
    <property type="entry name" value="Poly_export_N"/>
</dbReference>
<comment type="subcellular location">
    <subcellularLocation>
        <location evidence="1">Cell outer membrane</location>
        <topology evidence="1">Multi-pass membrane protein</topology>
    </subcellularLocation>
</comment>
<feature type="region of interest" description="Disordered" evidence="15">
    <location>
        <begin position="74"/>
        <end position="123"/>
    </location>
</feature>
<dbReference type="SUPFAM" id="SSF142984">
    <property type="entry name" value="Nqo1 middle domain-like"/>
    <property type="match status" value="1"/>
</dbReference>
<feature type="chain" id="PRO_5037188272" evidence="16">
    <location>
        <begin position="23"/>
        <end position="826"/>
    </location>
</feature>
<comment type="similarity">
    <text evidence="2">Belongs to the BexD/CtrA/VexA family.</text>
</comment>
<keyword evidence="5" id="KW-0762">Sugar transport</keyword>
<dbReference type="GO" id="GO:0006811">
    <property type="term" value="P:monoatomic ion transport"/>
    <property type="evidence" value="ECO:0007669"/>
    <property type="project" value="UniProtKB-KW"/>
</dbReference>
<evidence type="ECO:0000256" key="6">
    <source>
        <dbReference type="ARBA" id="ARBA00022692"/>
    </source>
</evidence>
<evidence type="ECO:0000256" key="16">
    <source>
        <dbReference type="SAM" id="SignalP"/>
    </source>
</evidence>
<dbReference type="GO" id="GO:0015288">
    <property type="term" value="F:porin activity"/>
    <property type="evidence" value="ECO:0007669"/>
    <property type="project" value="UniProtKB-KW"/>
</dbReference>
<keyword evidence="11" id="KW-0472">Membrane</keyword>
<keyword evidence="13" id="KW-0998">Cell outer membrane</keyword>
<evidence type="ECO:0000259" key="17">
    <source>
        <dbReference type="Pfam" id="PF02563"/>
    </source>
</evidence>
<keyword evidence="4" id="KW-1134">Transmembrane beta strand</keyword>
<accession>A0A948TL91</accession>
<feature type="compositionally biased region" description="Low complexity" evidence="15">
    <location>
        <begin position="74"/>
        <end position="85"/>
    </location>
</feature>
<feature type="signal peptide" evidence="16">
    <location>
        <begin position="1"/>
        <end position="22"/>
    </location>
</feature>
<dbReference type="PANTHER" id="PTHR33619">
    <property type="entry name" value="POLYSACCHARIDE EXPORT PROTEIN GFCE-RELATED"/>
    <property type="match status" value="1"/>
</dbReference>
<feature type="domain" description="Soluble ligand binding" evidence="18">
    <location>
        <begin position="334"/>
        <end position="385"/>
    </location>
</feature>
<evidence type="ECO:0000256" key="10">
    <source>
        <dbReference type="ARBA" id="ARBA00023114"/>
    </source>
</evidence>
<evidence type="ECO:0000256" key="7">
    <source>
        <dbReference type="ARBA" id="ARBA00022729"/>
    </source>
</evidence>
<evidence type="ECO:0000256" key="3">
    <source>
        <dbReference type="ARBA" id="ARBA00022448"/>
    </source>
</evidence>
<keyword evidence="9" id="KW-0406">Ion transport</keyword>
<dbReference type="GO" id="GO:0015159">
    <property type="term" value="F:polysaccharide transmembrane transporter activity"/>
    <property type="evidence" value="ECO:0007669"/>
    <property type="project" value="InterPro"/>
</dbReference>
<evidence type="ECO:0000256" key="9">
    <source>
        <dbReference type="ARBA" id="ARBA00023065"/>
    </source>
</evidence>
<dbReference type="PROSITE" id="PS51257">
    <property type="entry name" value="PROKAR_LIPOPROTEIN"/>
    <property type="match status" value="1"/>
</dbReference>
<dbReference type="AlphaFoldDB" id="A0A948TL91"/>